<organism evidence="2 3">
    <name type="scientific">Paraglaciecola arctica BSs20135</name>
    <dbReference type="NCBI Taxonomy" id="493475"/>
    <lineage>
        <taxon>Bacteria</taxon>
        <taxon>Pseudomonadati</taxon>
        <taxon>Pseudomonadota</taxon>
        <taxon>Gammaproteobacteria</taxon>
        <taxon>Alteromonadales</taxon>
        <taxon>Alteromonadaceae</taxon>
        <taxon>Paraglaciecola</taxon>
    </lineage>
</organism>
<dbReference type="OrthoDB" id="5294470at2"/>
<proteinExistence type="predicted"/>
<dbReference type="EMBL" id="BAEO01000052">
    <property type="protein sequence ID" value="GAC20418.1"/>
    <property type="molecule type" value="Genomic_DNA"/>
</dbReference>
<dbReference type="STRING" id="493475.GARC_3463"/>
<sequence>MALSLQEQLLQAGLTNKKKANQVRQQKNKQAKAQKNHNVVQTNEAKLAAEELVEAKKAKDRELNQKNKQQAEKKALVAQIKQLIEANKQPKFAGSRREDEVVCNFTDGTVIKRMYVSPATQKQISQGKLAIVKLNDGYELVPMPVANKIAERDDASVVYRADNISDADQKSSEDDDWYADYDIPDDLNW</sequence>
<dbReference type="InterPro" id="IPR018636">
    <property type="entry name" value="DUF2058"/>
</dbReference>
<dbReference type="Proteomes" id="UP000006327">
    <property type="component" value="Unassembled WGS sequence"/>
</dbReference>
<accession>K6YUP3</accession>
<evidence type="ECO:0000313" key="2">
    <source>
        <dbReference type="EMBL" id="GAC20418.1"/>
    </source>
</evidence>
<reference evidence="2 3" key="1">
    <citation type="journal article" date="2017" name="Antonie Van Leeuwenhoek">
        <title>Rhizobium rhizosphaerae sp. nov., a novel species isolated from rice rhizosphere.</title>
        <authorList>
            <person name="Zhao J.J."/>
            <person name="Zhang J."/>
            <person name="Zhang R.J."/>
            <person name="Zhang C.W."/>
            <person name="Yin H.Q."/>
            <person name="Zhang X.X."/>
        </authorList>
    </citation>
    <scope>NUCLEOTIDE SEQUENCE [LARGE SCALE GENOMIC DNA]</scope>
    <source>
        <strain evidence="2 3">BSs20135</strain>
    </source>
</reference>
<keyword evidence="3" id="KW-1185">Reference proteome</keyword>
<comment type="caution">
    <text evidence="2">The sequence shown here is derived from an EMBL/GenBank/DDBJ whole genome shotgun (WGS) entry which is preliminary data.</text>
</comment>
<evidence type="ECO:0000256" key="1">
    <source>
        <dbReference type="SAM" id="MobiDB-lite"/>
    </source>
</evidence>
<dbReference type="AlphaFoldDB" id="K6YUP3"/>
<name>K6YUP3_9ALTE</name>
<dbReference type="eggNOG" id="COG3122">
    <property type="taxonomic scope" value="Bacteria"/>
</dbReference>
<feature type="compositionally biased region" description="Basic residues" evidence="1">
    <location>
        <begin position="16"/>
        <end position="35"/>
    </location>
</feature>
<dbReference type="RefSeq" id="WP_007622321.1">
    <property type="nucleotide sequence ID" value="NZ_BAEO01000052.1"/>
</dbReference>
<dbReference type="Pfam" id="PF09831">
    <property type="entry name" value="DUF2058"/>
    <property type="match status" value="1"/>
</dbReference>
<protein>
    <submittedName>
        <fullName evidence="2">Nucleoprotein/polynucleotide-associated enzyme</fullName>
    </submittedName>
</protein>
<feature type="region of interest" description="Disordered" evidence="1">
    <location>
        <begin position="16"/>
        <end position="45"/>
    </location>
</feature>
<evidence type="ECO:0000313" key="3">
    <source>
        <dbReference type="Proteomes" id="UP000006327"/>
    </source>
</evidence>
<gene>
    <name evidence="2" type="ORF">GARC_3463</name>
</gene>